<keyword evidence="3" id="KW-0132">Cell division</keyword>
<accession>A0ABQ0JSZ4</accession>
<dbReference type="GO" id="GO:0051301">
    <property type="term" value="P:cell division"/>
    <property type="evidence" value="ECO:0007669"/>
    <property type="project" value="UniProtKB-KW"/>
</dbReference>
<feature type="transmembrane region" description="Helical" evidence="2">
    <location>
        <begin position="158"/>
        <end position="177"/>
    </location>
</feature>
<evidence type="ECO:0000313" key="3">
    <source>
        <dbReference type="EMBL" id="GAN31842.1"/>
    </source>
</evidence>
<dbReference type="Proteomes" id="UP000032309">
    <property type="component" value="Unassembled WGS sequence"/>
</dbReference>
<keyword evidence="2" id="KW-0812">Transmembrane</keyword>
<evidence type="ECO:0000256" key="1">
    <source>
        <dbReference type="SAM" id="Coils"/>
    </source>
</evidence>
<keyword evidence="3" id="KW-0131">Cell cycle</keyword>
<keyword evidence="4" id="KW-1185">Reference proteome</keyword>
<evidence type="ECO:0000256" key="2">
    <source>
        <dbReference type="SAM" id="Phobius"/>
    </source>
</evidence>
<feature type="transmembrane region" description="Helical" evidence="2">
    <location>
        <begin position="40"/>
        <end position="62"/>
    </location>
</feature>
<proteinExistence type="predicted"/>
<name>A0ABQ0JSZ4_9BACT</name>
<dbReference type="RefSeq" id="WP_052561778.1">
    <property type="nucleotide sequence ID" value="NZ_BAFN01000001.1"/>
</dbReference>
<dbReference type="InterPro" id="IPR007060">
    <property type="entry name" value="FtsL/DivIC"/>
</dbReference>
<protein>
    <submittedName>
        <fullName evidence="3">Cell division protein</fullName>
    </submittedName>
</protein>
<feature type="coiled-coil region" evidence="1">
    <location>
        <begin position="76"/>
        <end position="103"/>
    </location>
</feature>
<dbReference type="Pfam" id="PF04977">
    <property type="entry name" value="DivIC"/>
    <property type="match status" value="1"/>
</dbReference>
<keyword evidence="1" id="KW-0175">Coiled coil</keyword>
<evidence type="ECO:0000313" key="4">
    <source>
        <dbReference type="Proteomes" id="UP000032309"/>
    </source>
</evidence>
<reference evidence="4" key="1">
    <citation type="journal article" date="2015" name="Genome Announc.">
        <title>Draft Genome Sequence of an Anaerobic Ammonium-Oxidizing Bacterium, "Candidatus Brocadia sinica".</title>
        <authorList>
            <person name="Oshiki M."/>
            <person name="Shinyako-Hata K."/>
            <person name="Satoh H."/>
            <person name="Okabe S."/>
        </authorList>
    </citation>
    <scope>NUCLEOTIDE SEQUENCE [LARGE SCALE GENOMIC DNA]</scope>
    <source>
        <strain evidence="4">JPN1</strain>
    </source>
</reference>
<keyword evidence="2" id="KW-1133">Transmembrane helix</keyword>
<comment type="caution">
    <text evidence="3">The sequence shown here is derived from an EMBL/GenBank/DDBJ whole genome shotgun (WGS) entry which is preliminary data.</text>
</comment>
<sequence length="190" mass="22124">MQNVNVDVHGSNNYHIPSPGLLALPPGKPEREKLFGKDSYWGKFVVMVSITSCVVILFSSIISKTRQERIHMLEIKKVLEKQASQLEAVNLELEKEYSALKSDPVRIEKEARELLGYTGKDEVFYEKYRFRIKSTDKKEPLKTAAQNRWITFLFDGPFPWQFPAFIILVTAACYLISYHYEYRKLHRSNC</sequence>
<keyword evidence="2" id="KW-0472">Membrane</keyword>
<organism evidence="3 4">
    <name type="scientific">Candidatus Brocadia sinica JPN1</name>
    <dbReference type="NCBI Taxonomy" id="1197129"/>
    <lineage>
        <taxon>Bacteria</taxon>
        <taxon>Pseudomonadati</taxon>
        <taxon>Planctomycetota</taxon>
        <taxon>Candidatus Brocadiia</taxon>
        <taxon>Candidatus Brocadiales</taxon>
        <taxon>Candidatus Brocadiaceae</taxon>
        <taxon>Candidatus Brocadia</taxon>
    </lineage>
</organism>
<gene>
    <name evidence="3" type="ORF">BROSI_A0346</name>
</gene>
<dbReference type="EMBL" id="BAFN01000001">
    <property type="protein sequence ID" value="GAN31842.1"/>
    <property type="molecule type" value="Genomic_DNA"/>
</dbReference>